<organism evidence="2 3">
    <name type="scientific">Megaselia scalaris</name>
    <name type="common">Humpbacked fly</name>
    <name type="synonym">Phora scalaris</name>
    <dbReference type="NCBI Taxonomy" id="36166"/>
    <lineage>
        <taxon>Eukaryota</taxon>
        <taxon>Metazoa</taxon>
        <taxon>Ecdysozoa</taxon>
        <taxon>Arthropoda</taxon>
        <taxon>Hexapoda</taxon>
        <taxon>Insecta</taxon>
        <taxon>Pterygota</taxon>
        <taxon>Neoptera</taxon>
        <taxon>Endopterygota</taxon>
        <taxon>Diptera</taxon>
        <taxon>Brachycera</taxon>
        <taxon>Muscomorpha</taxon>
        <taxon>Platypezoidea</taxon>
        <taxon>Phoridae</taxon>
        <taxon>Megaseliini</taxon>
        <taxon>Megaselia</taxon>
    </lineage>
</organism>
<keyword evidence="1" id="KW-1133">Transmembrane helix</keyword>
<dbReference type="Proteomes" id="UP000015102">
    <property type="component" value="Unassembled WGS sequence"/>
</dbReference>
<evidence type="ECO:0000313" key="2">
    <source>
        <dbReference type="EnsemblMetazoa" id="MESCA001369-PA"/>
    </source>
</evidence>
<dbReference type="AlphaFoldDB" id="T1GDI2"/>
<dbReference type="HOGENOM" id="CLU_2673945_0_0_1"/>
<evidence type="ECO:0008006" key="4">
    <source>
        <dbReference type="Google" id="ProtNLM"/>
    </source>
</evidence>
<evidence type="ECO:0000256" key="1">
    <source>
        <dbReference type="SAM" id="Phobius"/>
    </source>
</evidence>
<dbReference type="EnsemblMetazoa" id="MESCA001369-RA">
    <property type="protein sequence ID" value="MESCA001369-PA"/>
    <property type="gene ID" value="MESCA001369"/>
</dbReference>
<dbReference type="EMBL" id="CAQQ02000372">
    <property type="status" value="NOT_ANNOTATED_CDS"/>
    <property type="molecule type" value="Genomic_DNA"/>
</dbReference>
<name>T1GDI2_MEGSC</name>
<sequence length="75" mass="8524">MDALGYIIMKTGDEVFEVIKKAPFSVIVTAICFFSIWSVIGLAGFHTYLTTSDQTTNEDYLVAPWTRMYEIPRIP</sequence>
<keyword evidence="1" id="KW-0472">Membrane</keyword>
<proteinExistence type="predicted"/>
<reference evidence="2" key="2">
    <citation type="submission" date="2015-06" db="UniProtKB">
        <authorList>
            <consortium name="EnsemblMetazoa"/>
        </authorList>
    </citation>
    <scope>IDENTIFICATION</scope>
</reference>
<evidence type="ECO:0000313" key="3">
    <source>
        <dbReference type="Proteomes" id="UP000015102"/>
    </source>
</evidence>
<keyword evidence="1" id="KW-0812">Transmembrane</keyword>
<feature type="transmembrane region" description="Helical" evidence="1">
    <location>
        <begin position="24"/>
        <end position="45"/>
    </location>
</feature>
<dbReference type="STRING" id="36166.T1GDI2"/>
<accession>T1GDI2</accession>
<protein>
    <recommendedName>
        <fullName evidence="4">Protein S-acyltransferase</fullName>
    </recommendedName>
</protein>
<reference evidence="3" key="1">
    <citation type="submission" date="2013-02" db="EMBL/GenBank/DDBJ databases">
        <authorList>
            <person name="Hughes D."/>
        </authorList>
    </citation>
    <scope>NUCLEOTIDE SEQUENCE</scope>
    <source>
        <strain>Durham</strain>
        <strain evidence="3">NC isolate 2 -- Noor lab</strain>
    </source>
</reference>
<dbReference type="EMBL" id="CAQQ02000373">
    <property type="status" value="NOT_ANNOTATED_CDS"/>
    <property type="molecule type" value="Genomic_DNA"/>
</dbReference>
<keyword evidence="3" id="KW-1185">Reference proteome</keyword>